<evidence type="ECO:0000256" key="1">
    <source>
        <dbReference type="ARBA" id="ARBA00004370"/>
    </source>
</evidence>
<dbReference type="InterPro" id="IPR001107">
    <property type="entry name" value="Band_7"/>
</dbReference>
<sequence>MCTVYSVTEPVTGNLGFCGFLLSIFSTVLLLITAPFSLFFCVKIVNDNFSFSILSRDAVTVAVDVVVYFRISNATISVTNVEDSSRSTKLLAQTTLRNVLGTKTLAEMLSAKNVICFALKIKQFFIFHFSFSILSRDAVTVAVDVVVYFRISNATISVTNVEDSSRSTKLLAQTTLRNVLGTKTLAEMLSDREHISLKIQETLDEATYPWGVKVERVEIKDVRLPYQLQRAMAAEAEATREARAKVIAAEGEELSSKALSQAAELISQSPSAIHLSFLQTLKAISAEKNQTIVVPIPVEIIRWLNRKKNKKQQGKKYQHHNPGYQYQHHNPRYQYQHYNPRYQYKQASEHHNWNQRYQLHHHTTTTPAAADVKFCYFWPNGIFNSF</sequence>
<evidence type="ECO:0000259" key="5">
    <source>
        <dbReference type="SMART" id="SM00244"/>
    </source>
</evidence>
<dbReference type="InterPro" id="IPR018080">
    <property type="entry name" value="Band_7/stomatin-like_CS"/>
</dbReference>
<dbReference type="InterPro" id="IPR043202">
    <property type="entry name" value="Band-7_stomatin-like"/>
</dbReference>
<dbReference type="PRINTS" id="PR00721">
    <property type="entry name" value="STOMATIN"/>
</dbReference>
<dbReference type="PANTHER" id="PTHR10264:SF19">
    <property type="entry name" value="AT06885P-RELATED"/>
    <property type="match status" value="1"/>
</dbReference>
<evidence type="ECO:0000313" key="6">
    <source>
        <dbReference type="Proteomes" id="UP000050741"/>
    </source>
</evidence>
<keyword evidence="4" id="KW-0812">Transmembrane</keyword>
<dbReference type="GO" id="GO:0009898">
    <property type="term" value="C:cytoplasmic side of plasma membrane"/>
    <property type="evidence" value="ECO:0007669"/>
    <property type="project" value="UniProtKB-ARBA"/>
</dbReference>
<evidence type="ECO:0000256" key="2">
    <source>
        <dbReference type="ARBA" id="ARBA00008164"/>
    </source>
</evidence>
<reference evidence="7" key="2">
    <citation type="submission" date="2016-06" db="UniProtKB">
        <authorList>
            <consortium name="WormBaseParasite"/>
        </authorList>
    </citation>
    <scope>IDENTIFICATION</scope>
</reference>
<dbReference type="FunFam" id="3.30.479.30:FF:000004">
    <property type="entry name" value="Putative membrane protease family, stomatin"/>
    <property type="match status" value="1"/>
</dbReference>
<dbReference type="SUPFAM" id="SSF117892">
    <property type="entry name" value="Band 7/SPFH domain"/>
    <property type="match status" value="2"/>
</dbReference>
<evidence type="ECO:0000313" key="7">
    <source>
        <dbReference type="WBParaSite" id="GPLIN_000123900"/>
    </source>
</evidence>
<feature type="domain" description="Band 7" evidence="5">
    <location>
        <begin position="74"/>
        <end position="236"/>
    </location>
</feature>
<dbReference type="AlphaFoldDB" id="A0A183BKV8"/>
<comment type="similarity">
    <text evidence="2">Belongs to the band 7/mec-2 family.</text>
</comment>
<dbReference type="Proteomes" id="UP000050741">
    <property type="component" value="Unassembled WGS sequence"/>
</dbReference>
<feature type="transmembrane region" description="Helical" evidence="4">
    <location>
        <begin position="20"/>
        <end position="42"/>
    </location>
</feature>
<dbReference type="Gene3D" id="3.30.479.30">
    <property type="entry name" value="Band 7 domain"/>
    <property type="match status" value="2"/>
</dbReference>
<organism evidence="6 7">
    <name type="scientific">Globodera pallida</name>
    <name type="common">Potato cyst nematode worm</name>
    <name type="synonym">Heterodera pallida</name>
    <dbReference type="NCBI Taxonomy" id="36090"/>
    <lineage>
        <taxon>Eukaryota</taxon>
        <taxon>Metazoa</taxon>
        <taxon>Ecdysozoa</taxon>
        <taxon>Nematoda</taxon>
        <taxon>Chromadorea</taxon>
        <taxon>Rhabditida</taxon>
        <taxon>Tylenchina</taxon>
        <taxon>Tylenchomorpha</taxon>
        <taxon>Tylenchoidea</taxon>
        <taxon>Heteroderidae</taxon>
        <taxon>Heteroderinae</taxon>
        <taxon>Globodera</taxon>
    </lineage>
</organism>
<evidence type="ECO:0000256" key="4">
    <source>
        <dbReference type="SAM" id="Phobius"/>
    </source>
</evidence>
<protein>
    <submittedName>
        <fullName evidence="7">PHB domain-containing protein</fullName>
    </submittedName>
</protein>
<dbReference type="Gene3D" id="6.10.250.2090">
    <property type="match status" value="1"/>
</dbReference>
<evidence type="ECO:0000256" key="3">
    <source>
        <dbReference type="ARBA" id="ARBA00023136"/>
    </source>
</evidence>
<proteinExistence type="inferred from homology"/>
<keyword evidence="4" id="KW-1133">Transmembrane helix</keyword>
<accession>A0A183BKV8</accession>
<reference evidence="6" key="1">
    <citation type="submission" date="2014-05" db="EMBL/GenBank/DDBJ databases">
        <title>The genome and life-stage specific transcriptomes of Globodera pallida elucidate key aspects of plant parasitism by a cyst nematode.</title>
        <authorList>
            <person name="Cotton J.A."/>
            <person name="Lilley C.J."/>
            <person name="Jones L.M."/>
            <person name="Kikuchi T."/>
            <person name="Reid A.J."/>
            <person name="Thorpe P."/>
            <person name="Tsai I.J."/>
            <person name="Beasley H."/>
            <person name="Blok V."/>
            <person name="Cock P.J.A."/>
            <person name="Van den Akker S.E."/>
            <person name="Holroyd N."/>
            <person name="Hunt M."/>
            <person name="Mantelin S."/>
            <person name="Naghra H."/>
            <person name="Pain A."/>
            <person name="Palomares-Rius J.E."/>
            <person name="Zarowiecki M."/>
            <person name="Berriman M."/>
            <person name="Jones J.T."/>
            <person name="Urwin P.E."/>
        </authorList>
    </citation>
    <scope>NUCLEOTIDE SEQUENCE [LARGE SCALE GENOMIC DNA]</scope>
    <source>
        <strain evidence="6">Lindley</strain>
    </source>
</reference>
<dbReference type="PROSITE" id="PS01270">
    <property type="entry name" value="BAND_7"/>
    <property type="match status" value="1"/>
</dbReference>
<keyword evidence="6" id="KW-1185">Reference proteome</keyword>
<comment type="subcellular location">
    <subcellularLocation>
        <location evidence="1">Membrane</location>
    </subcellularLocation>
</comment>
<dbReference type="WBParaSite" id="GPLIN_000123900">
    <property type="protein sequence ID" value="GPLIN_000123900"/>
    <property type="gene ID" value="GPLIN_000123900"/>
</dbReference>
<name>A0A183BKV8_GLOPA</name>
<dbReference type="PANTHER" id="PTHR10264">
    <property type="entry name" value="BAND 7 PROTEIN-RELATED"/>
    <property type="match status" value="1"/>
</dbReference>
<dbReference type="InterPro" id="IPR036013">
    <property type="entry name" value="Band_7/SPFH_dom_sf"/>
</dbReference>
<dbReference type="InterPro" id="IPR001972">
    <property type="entry name" value="Stomatin_HflK_fam"/>
</dbReference>
<dbReference type="SMART" id="SM00244">
    <property type="entry name" value="PHB"/>
    <property type="match status" value="1"/>
</dbReference>
<dbReference type="Pfam" id="PF01145">
    <property type="entry name" value="Band_7"/>
    <property type="match status" value="2"/>
</dbReference>
<keyword evidence="3 4" id="KW-0472">Membrane</keyword>